<evidence type="ECO:0000259" key="1">
    <source>
        <dbReference type="Pfam" id="PF03364"/>
    </source>
</evidence>
<sequence length="159" mass="18267">MSTFTYESRVDAPLDEVWEFHSTTDGLVELTPGWMNLTVEETRDPDGKPNPDVLEKGAEVDVSVKPLGVLPRVTWRSVILERDRDDGRAYFVDRMENGPFKSWEHTHGFEGDGDGTVVRDTVEYALPLWMLGRAGSPAFRLNARLMFRYRHRRTRELLG</sequence>
<dbReference type="RefSeq" id="WP_266088681.1">
    <property type="nucleotide sequence ID" value="NZ_RKLV01000014.1"/>
</dbReference>
<evidence type="ECO:0000313" key="3">
    <source>
        <dbReference type="Proteomes" id="UP001149411"/>
    </source>
</evidence>
<name>A0A9Q4C7Q9_9EURY</name>
<dbReference type="SUPFAM" id="SSF55961">
    <property type="entry name" value="Bet v1-like"/>
    <property type="match status" value="1"/>
</dbReference>
<accession>A0A9Q4C7Q9</accession>
<comment type="caution">
    <text evidence="2">The sequence shown here is derived from an EMBL/GenBank/DDBJ whole genome shotgun (WGS) entry which is preliminary data.</text>
</comment>
<proteinExistence type="predicted"/>
<dbReference type="Gene3D" id="3.30.530.20">
    <property type="match status" value="1"/>
</dbReference>
<evidence type="ECO:0000313" key="2">
    <source>
        <dbReference type="EMBL" id="MCX2819954.1"/>
    </source>
</evidence>
<dbReference type="InterPro" id="IPR005031">
    <property type="entry name" value="COQ10_START"/>
</dbReference>
<protein>
    <submittedName>
        <fullName evidence="2">SRPBCC family protein</fullName>
    </submittedName>
</protein>
<dbReference type="Pfam" id="PF03364">
    <property type="entry name" value="Polyketide_cyc"/>
    <property type="match status" value="1"/>
</dbReference>
<organism evidence="2 3">
    <name type="scientific">Halorutilus salinus</name>
    <dbReference type="NCBI Taxonomy" id="2487751"/>
    <lineage>
        <taxon>Archaea</taxon>
        <taxon>Methanobacteriati</taxon>
        <taxon>Methanobacteriota</taxon>
        <taxon>Stenosarchaea group</taxon>
        <taxon>Halobacteria</taxon>
        <taxon>Halorutilales</taxon>
        <taxon>Halorutilaceae</taxon>
        <taxon>Halorutilus</taxon>
    </lineage>
</organism>
<dbReference type="AlphaFoldDB" id="A0A9Q4C7Q9"/>
<feature type="domain" description="Coenzyme Q-binding protein COQ10 START" evidence="1">
    <location>
        <begin position="10"/>
        <end position="141"/>
    </location>
</feature>
<gene>
    <name evidence="2" type="ORF">EGH25_11395</name>
</gene>
<keyword evidence="3" id="KW-1185">Reference proteome</keyword>
<dbReference type="Proteomes" id="UP001149411">
    <property type="component" value="Unassembled WGS sequence"/>
</dbReference>
<dbReference type="EMBL" id="RKLV01000014">
    <property type="protein sequence ID" value="MCX2819954.1"/>
    <property type="molecule type" value="Genomic_DNA"/>
</dbReference>
<dbReference type="CDD" id="cd07820">
    <property type="entry name" value="SRPBCC_3"/>
    <property type="match status" value="1"/>
</dbReference>
<dbReference type="InterPro" id="IPR023393">
    <property type="entry name" value="START-like_dom_sf"/>
</dbReference>
<reference evidence="2" key="1">
    <citation type="submission" date="2022-09" db="EMBL/GenBank/DDBJ databases">
        <title>Haloadaptaus new haloarchaeum isolated from saline soil.</title>
        <authorList>
            <person name="Duran-Viseras A."/>
            <person name="Sanchez-Porro C."/>
            <person name="Ventosa A."/>
        </authorList>
    </citation>
    <scope>NUCLEOTIDE SEQUENCE</scope>
    <source>
        <strain evidence="2">F3-133</strain>
    </source>
</reference>